<evidence type="ECO:0000313" key="5">
    <source>
        <dbReference type="Proteomes" id="UP001143307"/>
    </source>
</evidence>
<keyword evidence="5" id="KW-1185">Reference proteome</keyword>
<dbReference type="RefSeq" id="WP_279253047.1">
    <property type="nucleotide sequence ID" value="NZ_SHNP01000004.1"/>
</dbReference>
<protein>
    <recommendedName>
        <fullName evidence="3">Alpha/beta hydrolase domain-containing protein</fullName>
    </recommendedName>
</protein>
<keyword evidence="2" id="KW-0732">Signal</keyword>
<dbReference type="EMBL" id="SHNP01000004">
    <property type="protein sequence ID" value="MCX2974252.1"/>
    <property type="molecule type" value="Genomic_DNA"/>
</dbReference>
<dbReference type="InterPro" id="IPR045394">
    <property type="entry name" value="Abhydrolase_dom"/>
</dbReference>
<evidence type="ECO:0000259" key="3">
    <source>
        <dbReference type="Pfam" id="PF20091"/>
    </source>
</evidence>
<accession>A0ABT3SY55</accession>
<sequence>MKLLNSSITELAVALTLGLVLAACSDSNSNSPALPEPEPEPPEPSPTYLPIAQAEVSTPPDSGALSLLAQSFDLSDIGYEDQEYFIGGEASAFTNLNEFSPDGFWEAEPAEQQAYRTRIVVQRPEEGAAFSGTVIVEWLNVTSGFDTPPSWGTGHVEMYRSGHIWIGVSAQKVGIDGREGGLAPLYLKAVNPDRYGELLHPGDSFSYDIFTQVAGLLRGPEAAELLGDREADYLLALGESQSASRLVTYINAVHPLYNPYDGYIVHSRGGGSAPLAQEPLAGIPAPSAPIIRDDVNVPVMTFQTETDVTELGFSEARQPDEGNVLLWEVAGTSHADYYTIVAGRLDSDGAARFAAVVESSSLPGFISCDLPFNSGPMHYVFNTALRDMDQWMRTGELPPNAPRLALNEQGGYQLDDSGNVVGGIRTPYVDAPTAVLSGVGNTGDGFCRLFGTTKLFAAEELATRYVDEAGYVNAVKDSAEAAVEAGFLLDEDAAVIIEWAPSQWQAQVPQ</sequence>
<feature type="domain" description="Alpha/beta hydrolase" evidence="3">
    <location>
        <begin position="63"/>
        <end position="497"/>
    </location>
</feature>
<organism evidence="4 5">
    <name type="scientific">Candidatus Seongchinamella marina</name>
    <dbReference type="NCBI Taxonomy" id="2518990"/>
    <lineage>
        <taxon>Bacteria</taxon>
        <taxon>Pseudomonadati</taxon>
        <taxon>Pseudomonadota</taxon>
        <taxon>Gammaproteobacteria</taxon>
        <taxon>Cellvibrionales</taxon>
        <taxon>Halieaceae</taxon>
        <taxon>Seongchinamella</taxon>
    </lineage>
</organism>
<feature type="signal peptide" evidence="2">
    <location>
        <begin position="1"/>
        <end position="22"/>
    </location>
</feature>
<gene>
    <name evidence="4" type="ORF">EYC87_11725</name>
</gene>
<evidence type="ECO:0000256" key="1">
    <source>
        <dbReference type="SAM" id="MobiDB-lite"/>
    </source>
</evidence>
<dbReference type="Proteomes" id="UP001143307">
    <property type="component" value="Unassembled WGS sequence"/>
</dbReference>
<reference evidence="4" key="1">
    <citation type="submission" date="2019-02" db="EMBL/GenBank/DDBJ databases">
        <authorList>
            <person name="Li S.-H."/>
        </authorList>
    </citation>
    <scope>NUCLEOTIDE SEQUENCE</scope>
    <source>
        <strain evidence="4">IMCC8485</strain>
    </source>
</reference>
<evidence type="ECO:0000313" key="4">
    <source>
        <dbReference type="EMBL" id="MCX2974252.1"/>
    </source>
</evidence>
<dbReference type="Pfam" id="PF20091">
    <property type="entry name" value="Abhydrolase_10"/>
    <property type="match status" value="1"/>
</dbReference>
<feature type="chain" id="PRO_5047019241" description="Alpha/beta hydrolase domain-containing protein" evidence="2">
    <location>
        <begin position="23"/>
        <end position="510"/>
    </location>
</feature>
<proteinExistence type="predicted"/>
<dbReference type="PROSITE" id="PS51257">
    <property type="entry name" value="PROKAR_LIPOPROTEIN"/>
    <property type="match status" value="1"/>
</dbReference>
<feature type="region of interest" description="Disordered" evidence="1">
    <location>
        <begin position="27"/>
        <end position="47"/>
    </location>
</feature>
<evidence type="ECO:0000256" key="2">
    <source>
        <dbReference type="SAM" id="SignalP"/>
    </source>
</evidence>
<name>A0ABT3SY55_9GAMM</name>
<comment type="caution">
    <text evidence="4">The sequence shown here is derived from an EMBL/GenBank/DDBJ whole genome shotgun (WGS) entry which is preliminary data.</text>
</comment>